<feature type="compositionally biased region" description="Basic and acidic residues" evidence="1">
    <location>
        <begin position="155"/>
        <end position="165"/>
    </location>
</feature>
<evidence type="ECO:0000256" key="1">
    <source>
        <dbReference type="SAM" id="MobiDB-lite"/>
    </source>
</evidence>
<feature type="compositionally biased region" description="Low complexity" evidence="1">
    <location>
        <begin position="49"/>
        <end position="59"/>
    </location>
</feature>
<proteinExistence type="predicted"/>
<feature type="compositionally biased region" description="Basic residues" evidence="1">
    <location>
        <begin position="265"/>
        <end position="286"/>
    </location>
</feature>
<protein>
    <submittedName>
        <fullName evidence="2">Dihydroorotate dehydrogenase (NAD(+)), electron transfer subunit</fullName>
        <ecNumber evidence="2">1.3.1.14</ecNumber>
    </submittedName>
</protein>
<feature type="compositionally biased region" description="Basic residues" evidence="1">
    <location>
        <begin position="140"/>
        <end position="154"/>
    </location>
</feature>
<feature type="non-terminal residue" evidence="2">
    <location>
        <position position="286"/>
    </location>
</feature>
<dbReference type="EMBL" id="CADCUE010000111">
    <property type="protein sequence ID" value="CAA9330689.1"/>
    <property type="molecule type" value="Genomic_DNA"/>
</dbReference>
<organism evidence="2">
    <name type="scientific">uncultured Frankineae bacterium</name>
    <dbReference type="NCBI Taxonomy" id="437475"/>
    <lineage>
        <taxon>Bacteria</taxon>
        <taxon>Bacillati</taxon>
        <taxon>Actinomycetota</taxon>
        <taxon>Actinomycetes</taxon>
        <taxon>Frankiales</taxon>
        <taxon>environmental samples</taxon>
    </lineage>
</organism>
<feature type="compositionally biased region" description="Low complexity" evidence="1">
    <location>
        <begin position="98"/>
        <end position="110"/>
    </location>
</feature>
<evidence type="ECO:0000313" key="2">
    <source>
        <dbReference type="EMBL" id="CAA9330689.1"/>
    </source>
</evidence>
<feature type="compositionally biased region" description="Basic residues" evidence="1">
    <location>
        <begin position="177"/>
        <end position="195"/>
    </location>
</feature>
<name>A0A6J4LFE7_9ACTN</name>
<feature type="compositionally biased region" description="Basic residues" evidence="1">
    <location>
        <begin position="225"/>
        <end position="244"/>
    </location>
</feature>
<feature type="compositionally biased region" description="Basic residues" evidence="1">
    <location>
        <begin position="74"/>
        <end position="83"/>
    </location>
</feature>
<feature type="compositionally biased region" description="Basic residues" evidence="1">
    <location>
        <begin position="203"/>
        <end position="214"/>
    </location>
</feature>
<feature type="non-terminal residue" evidence="2">
    <location>
        <position position="1"/>
    </location>
</feature>
<keyword evidence="2" id="KW-0560">Oxidoreductase</keyword>
<feature type="compositionally biased region" description="Low complexity" evidence="1">
    <location>
        <begin position="29"/>
        <end position="39"/>
    </location>
</feature>
<feature type="compositionally biased region" description="Low complexity" evidence="1">
    <location>
        <begin position="121"/>
        <end position="139"/>
    </location>
</feature>
<gene>
    <name evidence="2" type="ORF">AVDCRST_MAG16-1284</name>
</gene>
<reference evidence="2" key="1">
    <citation type="submission" date="2020-02" db="EMBL/GenBank/DDBJ databases">
        <authorList>
            <person name="Meier V. D."/>
        </authorList>
    </citation>
    <scope>NUCLEOTIDE SEQUENCE</scope>
    <source>
        <strain evidence="2">AVDCRST_MAG16</strain>
    </source>
</reference>
<dbReference type="AlphaFoldDB" id="A0A6J4LFE7"/>
<feature type="compositionally biased region" description="Low complexity" evidence="1">
    <location>
        <begin position="247"/>
        <end position="264"/>
    </location>
</feature>
<feature type="region of interest" description="Disordered" evidence="1">
    <location>
        <begin position="1"/>
        <end position="286"/>
    </location>
</feature>
<dbReference type="EC" id="1.3.1.14" evidence="2"/>
<accession>A0A6J4LFE7</accession>
<sequence>ARPGHGRGAVGQAHRGLHRDDPHRAGRSGAHPPGALPGRAGRRPGVEHAAAARLCAPRRAGARRLRRDGAVRVRGARQGHRVAGRPPPAGPPRRGRPARQALPAAGAPGQRDPRRRRLRQRAAAAARPRAARAGLPGQLRPRRRQRRPAVRPSRRQADGRLDRGHDRRRLPGPARAGQRRPAGRARADRLRRRLRLRADGHAAGRRRPRGRARRAVPGGGGGVHGLRHRRLHDLRAAGRGRRRPHPDGALLRRGAGVPRRPGALGRRRHGPGRHGRRHHRAGSAPV</sequence>
<dbReference type="GO" id="GO:0004589">
    <property type="term" value="F:dihydroorotate dehydrogenase (NAD+) activity"/>
    <property type="evidence" value="ECO:0007669"/>
    <property type="project" value="UniProtKB-EC"/>
</dbReference>